<dbReference type="AlphaFoldDB" id="A0A7G9YF81"/>
<accession>A0A7G9YF81</accession>
<protein>
    <submittedName>
        <fullName evidence="1">Uncharacterized protein</fullName>
    </submittedName>
</protein>
<dbReference type="EMBL" id="MT631212">
    <property type="protein sequence ID" value="QNO46665.1"/>
    <property type="molecule type" value="Genomic_DNA"/>
</dbReference>
<sequence length="62" mass="7080">MNHVIAKKFIEDPGITGGEVCYDEYASVRIEILLEKGFDGLRIFIVVKFIRNWATCSTIKQC</sequence>
<gene>
    <name evidence="1" type="ORF">LDPDHNFI_00019</name>
</gene>
<proteinExistence type="predicted"/>
<name>A0A7G9YF81_9EURY</name>
<organism evidence="1">
    <name type="scientific">Candidatus Methanogaster sp. ANME-2c ERB4</name>
    <dbReference type="NCBI Taxonomy" id="2759911"/>
    <lineage>
        <taxon>Archaea</taxon>
        <taxon>Methanobacteriati</taxon>
        <taxon>Methanobacteriota</taxon>
        <taxon>Stenosarchaea group</taxon>
        <taxon>Methanomicrobia</taxon>
        <taxon>Methanosarcinales</taxon>
        <taxon>ANME-2 cluster</taxon>
        <taxon>Candidatus Methanogasteraceae</taxon>
        <taxon>Candidatus Methanogaster</taxon>
    </lineage>
</organism>
<reference evidence="1" key="1">
    <citation type="submission" date="2020-06" db="EMBL/GenBank/DDBJ databases">
        <title>Unique genomic features of the anaerobic methanotrophic archaea.</title>
        <authorList>
            <person name="Chadwick G.L."/>
            <person name="Skennerton C.T."/>
            <person name="Laso-Perez R."/>
            <person name="Leu A.O."/>
            <person name="Speth D.R."/>
            <person name="Yu H."/>
            <person name="Morgan-Lang C."/>
            <person name="Hatzenpichler R."/>
            <person name="Goudeau D."/>
            <person name="Malmstrom R."/>
            <person name="Brazelton W.J."/>
            <person name="Woyke T."/>
            <person name="Hallam S.J."/>
            <person name="Tyson G.W."/>
            <person name="Wegener G."/>
            <person name="Boetius A."/>
            <person name="Orphan V."/>
        </authorList>
    </citation>
    <scope>NUCLEOTIDE SEQUENCE</scope>
</reference>
<evidence type="ECO:0000313" key="1">
    <source>
        <dbReference type="EMBL" id="QNO46665.1"/>
    </source>
</evidence>